<organism evidence="1 2">
    <name type="scientific">Ixodes persulcatus</name>
    <name type="common">Taiga tick</name>
    <dbReference type="NCBI Taxonomy" id="34615"/>
    <lineage>
        <taxon>Eukaryota</taxon>
        <taxon>Metazoa</taxon>
        <taxon>Ecdysozoa</taxon>
        <taxon>Arthropoda</taxon>
        <taxon>Chelicerata</taxon>
        <taxon>Arachnida</taxon>
        <taxon>Acari</taxon>
        <taxon>Parasitiformes</taxon>
        <taxon>Ixodida</taxon>
        <taxon>Ixodoidea</taxon>
        <taxon>Ixodidae</taxon>
        <taxon>Ixodinae</taxon>
        <taxon>Ixodes</taxon>
    </lineage>
</organism>
<reference evidence="1 2" key="1">
    <citation type="journal article" date="2020" name="Cell">
        <title>Large-Scale Comparative Analyses of Tick Genomes Elucidate Their Genetic Diversity and Vector Capacities.</title>
        <authorList>
            <consortium name="Tick Genome and Microbiome Consortium (TIGMIC)"/>
            <person name="Jia N."/>
            <person name="Wang J."/>
            <person name="Shi W."/>
            <person name="Du L."/>
            <person name="Sun Y."/>
            <person name="Zhan W."/>
            <person name="Jiang J.F."/>
            <person name="Wang Q."/>
            <person name="Zhang B."/>
            <person name="Ji P."/>
            <person name="Bell-Sakyi L."/>
            <person name="Cui X.M."/>
            <person name="Yuan T.T."/>
            <person name="Jiang B.G."/>
            <person name="Yang W.F."/>
            <person name="Lam T.T."/>
            <person name="Chang Q.C."/>
            <person name="Ding S.J."/>
            <person name="Wang X.J."/>
            <person name="Zhu J.G."/>
            <person name="Ruan X.D."/>
            <person name="Zhao L."/>
            <person name="Wei J.T."/>
            <person name="Ye R.Z."/>
            <person name="Que T.C."/>
            <person name="Du C.H."/>
            <person name="Zhou Y.H."/>
            <person name="Cheng J.X."/>
            <person name="Dai P.F."/>
            <person name="Guo W.B."/>
            <person name="Han X.H."/>
            <person name="Huang E.J."/>
            <person name="Li L.F."/>
            <person name="Wei W."/>
            <person name="Gao Y.C."/>
            <person name="Liu J.Z."/>
            <person name="Shao H.Z."/>
            <person name="Wang X."/>
            <person name="Wang C.C."/>
            <person name="Yang T.C."/>
            <person name="Huo Q.B."/>
            <person name="Li W."/>
            <person name="Chen H.Y."/>
            <person name="Chen S.E."/>
            <person name="Zhou L.G."/>
            <person name="Ni X.B."/>
            <person name="Tian J.H."/>
            <person name="Sheng Y."/>
            <person name="Liu T."/>
            <person name="Pan Y.S."/>
            <person name="Xia L.Y."/>
            <person name="Li J."/>
            <person name="Zhao F."/>
            <person name="Cao W.C."/>
        </authorList>
    </citation>
    <scope>NUCLEOTIDE SEQUENCE [LARGE SCALE GENOMIC DNA]</scope>
    <source>
        <strain evidence="1">Iper-2018</strain>
    </source>
</reference>
<name>A0AC60PDT3_IXOPE</name>
<sequence length="450" mass="48408">MSTAEIAELQRTVAGIATSVAALTTRLPPLATEEVDLQHSERSGSPDLDSFGPTDEPHAWLGRPTEGRPREVDPALLDFLKEHWGSEGRTERCRAALTSFPRPRLPFATVPELNPEMKALAKERSRRPEGGSEGPANVLARDQALREGQESVAAAMGPLVGLLEIGLSEEAIDRKTVADHLGAATAHLGRLFASLSRERREGVIARVTPDLRQMVAHDGGDEGSPLLFGGGFLGQLRTRNETIKVLREARQPPPPTAEPAAKRPRSSAAPGTSAQSRSGGQQPFHRGPLSRGYTRGAYLHQGHRGKYPLWIGGDDGGPVRDGSDSSIKKCLQVLFWNRSLAGPPPWLPPQHTCLLAGRRDAYVLLVRTPVYEKRGPKWCVASPGGPRRVQTYPGFGSTTRMPFSPDTGSPRTARRGRPLRGSGSVETPLSKHLLPQVPPAGTAVIATAEA</sequence>
<evidence type="ECO:0000313" key="2">
    <source>
        <dbReference type="Proteomes" id="UP000805193"/>
    </source>
</evidence>
<dbReference type="Proteomes" id="UP000805193">
    <property type="component" value="Unassembled WGS sequence"/>
</dbReference>
<dbReference type="EMBL" id="JABSTQ010010770">
    <property type="protein sequence ID" value="KAG0418071.1"/>
    <property type="molecule type" value="Genomic_DNA"/>
</dbReference>
<accession>A0AC60PDT3</accession>
<comment type="caution">
    <text evidence="1">The sequence shown here is derived from an EMBL/GenBank/DDBJ whole genome shotgun (WGS) entry which is preliminary data.</text>
</comment>
<evidence type="ECO:0000313" key="1">
    <source>
        <dbReference type="EMBL" id="KAG0418071.1"/>
    </source>
</evidence>
<protein>
    <submittedName>
        <fullName evidence="1">Uncharacterized protein</fullName>
    </submittedName>
</protein>
<keyword evidence="2" id="KW-1185">Reference proteome</keyword>
<proteinExistence type="predicted"/>
<gene>
    <name evidence="1" type="ORF">HPB47_005145</name>
</gene>